<dbReference type="RefSeq" id="WP_140936061.1">
    <property type="nucleotide sequence ID" value="NZ_QXMJ01000331.1"/>
</dbReference>
<dbReference type="Gene3D" id="2.60.120.260">
    <property type="entry name" value="Galactose-binding domain-like"/>
    <property type="match status" value="1"/>
</dbReference>
<dbReference type="GO" id="GO:0004553">
    <property type="term" value="F:hydrolase activity, hydrolyzing O-glycosyl compounds"/>
    <property type="evidence" value="ECO:0007669"/>
    <property type="project" value="TreeGrafter"/>
</dbReference>
<sequence length="960" mass="102915">MAMDRRTAVKVLGLGSLGVKGGVGLFRIPGGTRAAAITVQGESAVRTNIPTVRDRRASGGALLALATARRPPEPGWYATYEVDVPAKGPYRIVATATVPVEQPHIEEVGSYFGLAVGDGPPVPVARSQPYWYESTPAWGDLSQLDLGVVELVRGRNTITFVADEPAVLTGSTGYRFLLDRFTLTPVTGGVAPLGIHLGDPAHRLGTYGGDEPELPPLAFVLEARTRELRALAFTVTDYFGNEVARGRATVPAGEARATITLPELRQLPPGHYRVTAGDVTGCFARLPERRPVTGPGNRFGVNTYVFSLVPPSRLDAFAAAMKDMGAGQVRDGMSWPAAEPRRGEYDTRLYDGVRRAFHRHGLATLDVLTTAPEWAMTQASLPLPADLRDAYRYAARLAAASPDAIQLSNEPDVDRTGSTGDQHAAFVKAAALGIADAGPTATITVLPGIAEAGSHFQILMLQNDVARYADAWGFHGYPDPSDQEDPEFPEAADMQRELRRLYGAERLPMWMTEAGILLDARPGTDLTPAQQAVQARYLVRATVRSLAAGTGKQFWFGGPPLHDEGVYFGILSRDFQPWPAYSALAALTSLLGEARFVERLSDACYVFAAGAGRRVTVAWRPATDAESEGAVEGEADGEMEIPVVSGATAELFDIMGRHVGTVGPEGRVKVSRDPVYVVQEGVRRAVREQGGPDSRPAAPPLSPAEHIVLSQRFDLANAAPNKADGDAEPPLGYRLSTTTRMSVDVYNFNETPQTVKLTGRAFGGWTIRPTRAPDRITVPAKGRTSVEFTIVAGKGVRRGVDHPLVFEATIPSADGDRSVPPSVSRIQRRSRRRGSPIPLAPSITRLTPADGTRVDGPDVRVEARITDALSGVDAARVDVEVDGRHAPGHYDPATGRLTADLRLRPGRHEIRIRAYNRAHAPAQASVTVTVSGWPVGRVSPRSCGWRTTPGVPCCARADGV</sequence>
<dbReference type="PANTHER" id="PTHR12631:SF10">
    <property type="entry name" value="BETA-XYLOSIDASE-LIKE PROTEIN-RELATED"/>
    <property type="match status" value="1"/>
</dbReference>
<name>A0A505CXZ9_9ACTN</name>
<dbReference type="AlphaFoldDB" id="A0A505CXZ9"/>
<dbReference type="InterPro" id="IPR017853">
    <property type="entry name" value="GH"/>
</dbReference>
<evidence type="ECO:0000313" key="3">
    <source>
        <dbReference type="Proteomes" id="UP000317378"/>
    </source>
</evidence>
<dbReference type="InterPro" id="IPR013783">
    <property type="entry name" value="Ig-like_fold"/>
</dbReference>
<evidence type="ECO:0008006" key="4">
    <source>
        <dbReference type="Google" id="ProtNLM"/>
    </source>
</evidence>
<gene>
    <name evidence="2" type="ORF">FGD71_041880</name>
</gene>
<evidence type="ECO:0000256" key="1">
    <source>
        <dbReference type="SAM" id="MobiDB-lite"/>
    </source>
</evidence>
<dbReference type="EMBL" id="VCHX02000331">
    <property type="protein sequence ID" value="TPQ16444.1"/>
    <property type="molecule type" value="Genomic_DNA"/>
</dbReference>
<protein>
    <recommendedName>
        <fullName evidence="4">Asl1-like glycosyl hydrolase catalytic domain-containing protein</fullName>
    </recommendedName>
</protein>
<dbReference type="PANTHER" id="PTHR12631">
    <property type="entry name" value="ALPHA-L-IDURONIDASE"/>
    <property type="match status" value="1"/>
</dbReference>
<feature type="region of interest" description="Disordered" evidence="1">
    <location>
        <begin position="811"/>
        <end position="855"/>
    </location>
</feature>
<evidence type="ECO:0000313" key="2">
    <source>
        <dbReference type="EMBL" id="TPQ16444.1"/>
    </source>
</evidence>
<dbReference type="Gene3D" id="2.60.40.10">
    <property type="entry name" value="Immunoglobulins"/>
    <property type="match status" value="1"/>
</dbReference>
<reference evidence="2 3" key="1">
    <citation type="submission" date="2019-06" db="EMBL/GenBank/DDBJ databases">
        <title>Streptomyces sporangiiformans sp. nov., a novel actinomycete isolated from soil in Mount Song.</title>
        <authorList>
            <person name="Han L."/>
        </authorList>
    </citation>
    <scope>NUCLEOTIDE SEQUENCE [LARGE SCALE GENOMIC DNA]</scope>
    <source>
        <strain evidence="2 3">NEAU-SSA 1</strain>
    </source>
</reference>
<dbReference type="Gene3D" id="3.20.20.80">
    <property type="entry name" value="Glycosidases"/>
    <property type="match status" value="1"/>
</dbReference>
<keyword evidence="3" id="KW-1185">Reference proteome</keyword>
<dbReference type="Proteomes" id="UP000317378">
    <property type="component" value="Unassembled WGS sequence"/>
</dbReference>
<dbReference type="InterPro" id="IPR051923">
    <property type="entry name" value="Glycosyl_Hydrolase_39"/>
</dbReference>
<dbReference type="GO" id="GO:0005975">
    <property type="term" value="P:carbohydrate metabolic process"/>
    <property type="evidence" value="ECO:0007669"/>
    <property type="project" value="UniProtKB-ARBA"/>
</dbReference>
<proteinExistence type="predicted"/>
<organism evidence="2 3">
    <name type="scientific">Streptomyces sporangiiformans</name>
    <dbReference type="NCBI Taxonomy" id="2315329"/>
    <lineage>
        <taxon>Bacteria</taxon>
        <taxon>Bacillati</taxon>
        <taxon>Actinomycetota</taxon>
        <taxon>Actinomycetes</taxon>
        <taxon>Kitasatosporales</taxon>
        <taxon>Streptomycetaceae</taxon>
        <taxon>Streptomyces</taxon>
    </lineage>
</organism>
<comment type="caution">
    <text evidence="2">The sequence shown here is derived from an EMBL/GenBank/DDBJ whole genome shotgun (WGS) entry which is preliminary data.</text>
</comment>
<accession>A0A505CXZ9</accession>
<dbReference type="SUPFAM" id="SSF51445">
    <property type="entry name" value="(Trans)glycosidases"/>
    <property type="match status" value="1"/>
</dbReference>